<protein>
    <submittedName>
        <fullName evidence="2">Glycosyltransferase</fullName>
    </submittedName>
</protein>
<dbReference type="SUPFAM" id="SSF53756">
    <property type="entry name" value="UDP-Glycosyltransferase/glycogen phosphorylase"/>
    <property type="match status" value="1"/>
</dbReference>
<keyword evidence="3" id="KW-1185">Reference proteome</keyword>
<name>A0ABW1FC64_9ACTN</name>
<dbReference type="Proteomes" id="UP001596241">
    <property type="component" value="Unassembled WGS sequence"/>
</dbReference>
<gene>
    <name evidence="2" type="ORF">ACFP3M_03590</name>
</gene>
<reference evidence="3" key="1">
    <citation type="journal article" date="2019" name="Int. J. Syst. Evol. Microbiol.">
        <title>The Global Catalogue of Microorganisms (GCM) 10K type strain sequencing project: providing services to taxonomists for standard genome sequencing and annotation.</title>
        <authorList>
            <consortium name="The Broad Institute Genomics Platform"/>
            <consortium name="The Broad Institute Genome Sequencing Center for Infectious Disease"/>
            <person name="Wu L."/>
            <person name="Ma J."/>
        </authorList>
    </citation>
    <scope>NUCLEOTIDE SEQUENCE [LARGE SCALE GENOMIC DNA]</scope>
    <source>
        <strain evidence="3">CGMCC 1.15809</strain>
    </source>
</reference>
<dbReference type="Pfam" id="PF04101">
    <property type="entry name" value="Glyco_tran_28_C"/>
    <property type="match status" value="1"/>
</dbReference>
<dbReference type="RefSeq" id="WP_345080528.1">
    <property type="nucleotide sequence ID" value="NZ_BAAAWG010000006.1"/>
</dbReference>
<organism evidence="2 3">
    <name type="scientific">Streptomyces ramulosus</name>
    <dbReference type="NCBI Taxonomy" id="47762"/>
    <lineage>
        <taxon>Bacteria</taxon>
        <taxon>Bacillati</taxon>
        <taxon>Actinomycetota</taxon>
        <taxon>Actinomycetes</taxon>
        <taxon>Kitasatosporales</taxon>
        <taxon>Streptomycetaceae</taxon>
        <taxon>Streptomyces</taxon>
    </lineage>
</organism>
<dbReference type="EMBL" id="JBHSPW010000001">
    <property type="protein sequence ID" value="MFC5891903.1"/>
    <property type="molecule type" value="Genomic_DNA"/>
</dbReference>
<sequence length="371" mass="39711">MNRRVVSFTWGRGLGHVSRLIAVHTELRALGWDSLLLTERPQRLIEDYGFAQIVVPTDAGSLIGEPLHGTGPAIDHGIARALVAGALRPTDVILHDVTVQRELYHRATRLGCPQFLLHRFQRNRPDPAAWVARHTPAIGTVYLLGEKGRRASVQGVRLVGVDHMVRRLLGHRSPWPDGTRAMRIAVVAGGGGHPDAPGFLTAALHGIRTYARRHAPDGIDVLVLAGPHFDGAVGIPPGMPGPVRVTPYLDPTYDPYRHATAALTHAGYNTVQELARSRVPTVVVPGRRDFDDQRVHLRAAASRIHAAVTEADGQAIAGALADVLRECPRTAAADGTAASPEAGGAAWLARDLTASTSDSSGAEDVHAFHAE</sequence>
<accession>A0ABW1FC64</accession>
<evidence type="ECO:0000259" key="1">
    <source>
        <dbReference type="Pfam" id="PF04101"/>
    </source>
</evidence>
<comment type="caution">
    <text evidence="2">The sequence shown here is derived from an EMBL/GenBank/DDBJ whole genome shotgun (WGS) entry which is preliminary data.</text>
</comment>
<dbReference type="InterPro" id="IPR007235">
    <property type="entry name" value="Glyco_trans_28_C"/>
</dbReference>
<dbReference type="Gene3D" id="3.40.50.2000">
    <property type="entry name" value="Glycogen Phosphorylase B"/>
    <property type="match status" value="1"/>
</dbReference>
<evidence type="ECO:0000313" key="2">
    <source>
        <dbReference type="EMBL" id="MFC5891903.1"/>
    </source>
</evidence>
<evidence type="ECO:0000313" key="3">
    <source>
        <dbReference type="Proteomes" id="UP001596241"/>
    </source>
</evidence>
<feature type="domain" description="Glycosyl transferase family 28 C-terminal" evidence="1">
    <location>
        <begin position="242"/>
        <end position="306"/>
    </location>
</feature>
<proteinExistence type="predicted"/>